<evidence type="ECO:0000313" key="6">
    <source>
        <dbReference type="Proteomes" id="UP000479756"/>
    </source>
</evidence>
<dbReference type="PROSITE" id="PS50932">
    <property type="entry name" value="HTH_LACI_2"/>
    <property type="match status" value="1"/>
</dbReference>
<dbReference type="Pfam" id="PF00356">
    <property type="entry name" value="LacI"/>
    <property type="match status" value="1"/>
</dbReference>
<evidence type="ECO:0000313" key="5">
    <source>
        <dbReference type="EMBL" id="NEM91858.1"/>
    </source>
</evidence>
<dbReference type="AlphaFoldDB" id="A0A7C9TR89"/>
<evidence type="ECO:0000256" key="1">
    <source>
        <dbReference type="ARBA" id="ARBA00023015"/>
    </source>
</evidence>
<dbReference type="Proteomes" id="UP000479756">
    <property type="component" value="Unassembled WGS sequence"/>
</dbReference>
<gene>
    <name evidence="5" type="ORF">G3T37_10870</name>
</gene>
<dbReference type="SUPFAM" id="SSF53822">
    <property type="entry name" value="Periplasmic binding protein-like I"/>
    <property type="match status" value="1"/>
</dbReference>
<dbReference type="RefSeq" id="WP_163473920.1">
    <property type="nucleotide sequence ID" value="NZ_JAAGWZ010000003.1"/>
</dbReference>
<feature type="domain" description="HTH lacI-type" evidence="4">
    <location>
        <begin position="12"/>
        <end position="66"/>
    </location>
</feature>
<proteinExistence type="predicted"/>
<dbReference type="SUPFAM" id="SSF47413">
    <property type="entry name" value="lambda repressor-like DNA-binding domains"/>
    <property type="match status" value="1"/>
</dbReference>
<dbReference type="SMART" id="SM00354">
    <property type="entry name" value="HTH_LACI"/>
    <property type="match status" value="1"/>
</dbReference>
<dbReference type="CDD" id="cd01392">
    <property type="entry name" value="HTH_LacI"/>
    <property type="match status" value="1"/>
</dbReference>
<evidence type="ECO:0000256" key="3">
    <source>
        <dbReference type="ARBA" id="ARBA00023163"/>
    </source>
</evidence>
<keyword evidence="3" id="KW-0804">Transcription</keyword>
<dbReference type="InterPro" id="IPR010982">
    <property type="entry name" value="Lambda_DNA-bd_dom_sf"/>
</dbReference>
<dbReference type="Gene3D" id="3.40.50.2300">
    <property type="match status" value="2"/>
</dbReference>
<protein>
    <submittedName>
        <fullName evidence="5">Substrate-binding domain-containing protein</fullName>
    </submittedName>
</protein>
<name>A0A7C9TR89_9MICO</name>
<dbReference type="GO" id="GO:0003700">
    <property type="term" value="F:DNA-binding transcription factor activity"/>
    <property type="evidence" value="ECO:0007669"/>
    <property type="project" value="TreeGrafter"/>
</dbReference>
<keyword evidence="6" id="KW-1185">Reference proteome</keyword>
<dbReference type="InterPro" id="IPR028082">
    <property type="entry name" value="Peripla_BP_I"/>
</dbReference>
<dbReference type="PANTHER" id="PTHR30146:SF109">
    <property type="entry name" value="HTH-TYPE TRANSCRIPTIONAL REGULATOR GALS"/>
    <property type="match status" value="1"/>
</dbReference>
<dbReference type="CDD" id="cd01574">
    <property type="entry name" value="PBP1_LacI"/>
    <property type="match status" value="1"/>
</dbReference>
<dbReference type="PANTHER" id="PTHR30146">
    <property type="entry name" value="LACI-RELATED TRANSCRIPTIONAL REPRESSOR"/>
    <property type="match status" value="1"/>
</dbReference>
<dbReference type="Gene3D" id="1.10.260.40">
    <property type="entry name" value="lambda repressor-like DNA-binding domains"/>
    <property type="match status" value="1"/>
</dbReference>
<evidence type="ECO:0000259" key="4">
    <source>
        <dbReference type="PROSITE" id="PS50932"/>
    </source>
</evidence>
<dbReference type="InterPro" id="IPR000843">
    <property type="entry name" value="HTH_LacI"/>
</dbReference>
<dbReference type="GO" id="GO:0000976">
    <property type="term" value="F:transcription cis-regulatory region binding"/>
    <property type="evidence" value="ECO:0007669"/>
    <property type="project" value="TreeGrafter"/>
</dbReference>
<organism evidence="5 6">
    <name type="scientific">Galbitalea soli</name>
    <dbReference type="NCBI Taxonomy" id="1268042"/>
    <lineage>
        <taxon>Bacteria</taxon>
        <taxon>Bacillati</taxon>
        <taxon>Actinomycetota</taxon>
        <taxon>Actinomycetes</taxon>
        <taxon>Micrococcales</taxon>
        <taxon>Microbacteriaceae</taxon>
        <taxon>Galbitalea</taxon>
    </lineage>
</organism>
<dbReference type="PROSITE" id="PS00356">
    <property type="entry name" value="HTH_LACI_1"/>
    <property type="match status" value="1"/>
</dbReference>
<accession>A0A7C9TR89</accession>
<keyword evidence="1" id="KW-0805">Transcription regulation</keyword>
<dbReference type="Pfam" id="PF13377">
    <property type="entry name" value="Peripla_BP_3"/>
    <property type="match status" value="1"/>
</dbReference>
<sequence>MPQSGETAHRRATLYDVARLAGVSHQTVSQVVKSGPHVRPETRHRVEAAIAQLGYTPNLAARTLATARSHRIGALFFDRYDEVGPTRTMQAAVDYARDHGYVVDVVGVDPHDPSSLGAALELVAQAGVAGVIVFAPTAEVIDAVRALSLAVSVPVIVESEVVSGPEPGTGPTRALGLRLATEYLAELGHERFFHVAGPHTWLPARERTAQYRAVIEERSLRSVGEYEGDWSARSGYLAGLDLPLDSGLTAVVVSNDQMALGVLKALHIRGVRVPEQLSVIGYDDVAESAYFEPALTTISNDFEGQGRLAMDALLQTIDPARPHSELFQRDPVLVVRDSTAPPPV</sequence>
<evidence type="ECO:0000256" key="2">
    <source>
        <dbReference type="ARBA" id="ARBA00023125"/>
    </source>
</evidence>
<reference evidence="5 6" key="1">
    <citation type="journal article" date="2014" name="Int. J. Syst. Evol. Microbiol.">
        <title>Description of Galbitalea soli gen. nov., sp. nov., and Frondihabitans sucicola sp. nov.</title>
        <authorList>
            <person name="Kim S.J."/>
            <person name="Lim J.M."/>
            <person name="Ahn J.H."/>
            <person name="Weon H.Y."/>
            <person name="Hamada M."/>
            <person name="Suzuki K."/>
            <person name="Ahn T.Y."/>
            <person name="Kwon S.W."/>
        </authorList>
    </citation>
    <scope>NUCLEOTIDE SEQUENCE [LARGE SCALE GENOMIC DNA]</scope>
    <source>
        <strain evidence="5 6">NBRC 108727</strain>
    </source>
</reference>
<keyword evidence="2" id="KW-0238">DNA-binding</keyword>
<dbReference type="EMBL" id="JAAGWZ010000003">
    <property type="protein sequence ID" value="NEM91858.1"/>
    <property type="molecule type" value="Genomic_DNA"/>
</dbReference>
<dbReference type="InterPro" id="IPR046335">
    <property type="entry name" value="LacI/GalR-like_sensor"/>
</dbReference>
<comment type="caution">
    <text evidence="5">The sequence shown here is derived from an EMBL/GenBank/DDBJ whole genome shotgun (WGS) entry which is preliminary data.</text>
</comment>